<reference evidence="2 3" key="1">
    <citation type="submission" date="2018-12" db="EMBL/GenBank/DDBJ databases">
        <title>Bacillus yapensis draft genome sequence.</title>
        <authorList>
            <person name="Yu L."/>
            <person name="Xu X."/>
            <person name="Tang X."/>
        </authorList>
    </citation>
    <scope>NUCLEOTIDE SEQUENCE [LARGE SCALE GENOMIC DNA]</scope>
    <source>
        <strain evidence="2 3">XXST-01</strain>
    </source>
</reference>
<keyword evidence="1" id="KW-1133">Transmembrane helix</keyword>
<gene>
    <name evidence="2" type="ORF">EKG37_17455</name>
</gene>
<dbReference type="OrthoDB" id="9554108at2"/>
<sequence length="90" mass="9364">MKTTLLLKMGTVVEGTKSNVVSKVKGFLKEETSAKGSSEEGYLVYGGIVIGIIVLGIAVVFMKDGFGDIGTFFNDGVNGTNTNPAGWGSN</sequence>
<dbReference type="Proteomes" id="UP000271374">
    <property type="component" value="Unassembled WGS sequence"/>
</dbReference>
<keyword evidence="1" id="KW-0812">Transmembrane</keyword>
<dbReference type="RefSeq" id="WP_126410094.1">
    <property type="nucleotide sequence ID" value="NZ_RXNT01000016.1"/>
</dbReference>
<feature type="transmembrane region" description="Helical" evidence="1">
    <location>
        <begin position="42"/>
        <end position="62"/>
    </location>
</feature>
<protein>
    <submittedName>
        <fullName evidence="2">Uncharacterized protein</fullName>
    </submittedName>
</protein>
<accession>A0A431VXZ3</accession>
<name>A0A431VXZ3_9BACI</name>
<dbReference type="EMBL" id="RXNT01000016">
    <property type="protein sequence ID" value="RTR28090.1"/>
    <property type="molecule type" value="Genomic_DNA"/>
</dbReference>
<organism evidence="2 3">
    <name type="scientific">Bacillus yapensis</name>
    <dbReference type="NCBI Taxonomy" id="2492960"/>
    <lineage>
        <taxon>Bacteria</taxon>
        <taxon>Bacillati</taxon>
        <taxon>Bacillota</taxon>
        <taxon>Bacilli</taxon>
        <taxon>Bacillales</taxon>
        <taxon>Bacillaceae</taxon>
        <taxon>Bacillus</taxon>
    </lineage>
</organism>
<dbReference type="AlphaFoldDB" id="A0A431VXZ3"/>
<evidence type="ECO:0000313" key="2">
    <source>
        <dbReference type="EMBL" id="RTR28090.1"/>
    </source>
</evidence>
<keyword evidence="1" id="KW-0472">Membrane</keyword>
<comment type="caution">
    <text evidence="2">The sequence shown here is derived from an EMBL/GenBank/DDBJ whole genome shotgun (WGS) entry which is preliminary data.</text>
</comment>
<keyword evidence="3" id="KW-1185">Reference proteome</keyword>
<evidence type="ECO:0000256" key="1">
    <source>
        <dbReference type="SAM" id="Phobius"/>
    </source>
</evidence>
<evidence type="ECO:0000313" key="3">
    <source>
        <dbReference type="Proteomes" id="UP000271374"/>
    </source>
</evidence>
<proteinExistence type="predicted"/>